<evidence type="ECO:0000256" key="2">
    <source>
        <dbReference type="ARBA" id="ARBA00022452"/>
    </source>
</evidence>
<comment type="subunit">
    <text evidence="8">Part of the Bam complex.</text>
</comment>
<dbReference type="InterPro" id="IPR034746">
    <property type="entry name" value="POTRA"/>
</dbReference>
<keyword evidence="4 8" id="KW-0732">Signal</keyword>
<proteinExistence type="inferred from homology"/>
<evidence type="ECO:0000259" key="10">
    <source>
        <dbReference type="PROSITE" id="PS51779"/>
    </source>
</evidence>
<dbReference type="PANTHER" id="PTHR12815:SF23">
    <property type="entry name" value="OUTER MEMBRANE PROTEIN ASSEMBLY FACTOR BAMA"/>
    <property type="match status" value="1"/>
</dbReference>
<feature type="domain" description="POTRA" evidence="10">
    <location>
        <begin position="128"/>
        <end position="205"/>
    </location>
</feature>
<keyword evidence="2 8" id="KW-1134">Transmembrane beta strand</keyword>
<dbReference type="Gene3D" id="3.10.20.310">
    <property type="entry name" value="membrane protein fhac"/>
    <property type="match status" value="5"/>
</dbReference>
<organism evidence="11 12">
    <name type="scientific">Sphingomonas abietis</name>
    <dbReference type="NCBI Taxonomy" id="3012344"/>
    <lineage>
        <taxon>Bacteria</taxon>
        <taxon>Pseudomonadati</taxon>
        <taxon>Pseudomonadota</taxon>
        <taxon>Alphaproteobacteria</taxon>
        <taxon>Sphingomonadales</taxon>
        <taxon>Sphingomonadaceae</taxon>
        <taxon>Sphingomonas</taxon>
    </lineage>
</organism>
<keyword evidence="6 8" id="KW-0472">Membrane</keyword>
<evidence type="ECO:0000256" key="6">
    <source>
        <dbReference type="ARBA" id="ARBA00023136"/>
    </source>
</evidence>
<evidence type="ECO:0000256" key="8">
    <source>
        <dbReference type="HAMAP-Rule" id="MF_01430"/>
    </source>
</evidence>
<dbReference type="Pfam" id="PF07244">
    <property type="entry name" value="POTRA"/>
    <property type="match status" value="5"/>
</dbReference>
<keyword evidence="7 8" id="KW-0998">Cell outer membrane</keyword>
<dbReference type="PIRSF" id="PIRSF006076">
    <property type="entry name" value="OM_assembly_OMP85"/>
    <property type="match status" value="1"/>
</dbReference>
<evidence type="ECO:0000313" key="11">
    <source>
        <dbReference type="EMBL" id="WBO24595.1"/>
    </source>
</evidence>
<dbReference type="NCBIfam" id="TIGR03303">
    <property type="entry name" value="OM_YaeT"/>
    <property type="match status" value="1"/>
</dbReference>
<dbReference type="InterPro" id="IPR000184">
    <property type="entry name" value="Bac_surfAg_D15"/>
</dbReference>
<comment type="subcellular location">
    <subcellularLocation>
        <location evidence="8">Cell outer membrane</location>
    </subcellularLocation>
    <subcellularLocation>
        <location evidence="1">Membrane</location>
    </subcellularLocation>
</comment>
<dbReference type="HAMAP" id="MF_01430">
    <property type="entry name" value="OM_assembly_BamA"/>
    <property type="match status" value="1"/>
</dbReference>
<gene>
    <name evidence="8 11" type="primary">bamA</name>
    <name evidence="11" type="ORF">PBT88_08825</name>
</gene>
<dbReference type="Proteomes" id="UP001210865">
    <property type="component" value="Chromosome"/>
</dbReference>
<feature type="signal peptide" evidence="8">
    <location>
        <begin position="1"/>
        <end position="28"/>
    </location>
</feature>
<dbReference type="InterPro" id="IPR010827">
    <property type="entry name" value="BamA/TamA_POTRA"/>
</dbReference>
<reference evidence="11 12" key="1">
    <citation type="submission" date="2022-12" db="EMBL/GenBank/DDBJ databases">
        <title>Sphingomonas abieness sp. nov., an endophytic bacterium isolated from Abies koreana.</title>
        <authorList>
            <person name="Jiang L."/>
            <person name="Lee J."/>
        </authorList>
    </citation>
    <scope>NUCLEOTIDE SEQUENCE [LARGE SCALE GENOMIC DNA]</scope>
    <source>
        <strain evidence="12">PAMB 00755</strain>
    </source>
</reference>
<comment type="function">
    <text evidence="8">Part of the outer membrane protein assembly complex, which is involved in assembly and insertion of beta-barrel proteins into the outer membrane.</text>
</comment>
<comment type="similarity">
    <text evidence="8">Belongs to the BamA family.</text>
</comment>
<evidence type="ECO:0000256" key="3">
    <source>
        <dbReference type="ARBA" id="ARBA00022692"/>
    </source>
</evidence>
<feature type="domain" description="POTRA" evidence="10">
    <location>
        <begin position="59"/>
        <end position="127"/>
    </location>
</feature>
<dbReference type="Pfam" id="PF01103">
    <property type="entry name" value="Omp85"/>
    <property type="match status" value="1"/>
</dbReference>
<feature type="domain" description="POTRA" evidence="10">
    <location>
        <begin position="381"/>
        <end position="455"/>
    </location>
</feature>
<accession>A0ABY7NSW8</accession>
<dbReference type="PANTHER" id="PTHR12815">
    <property type="entry name" value="SORTING AND ASSEMBLY MACHINERY SAMM50 PROTEIN FAMILY MEMBER"/>
    <property type="match status" value="1"/>
</dbReference>
<evidence type="ECO:0000256" key="1">
    <source>
        <dbReference type="ARBA" id="ARBA00004370"/>
    </source>
</evidence>
<evidence type="ECO:0000256" key="4">
    <source>
        <dbReference type="ARBA" id="ARBA00022729"/>
    </source>
</evidence>
<dbReference type="EMBL" id="CP115174">
    <property type="protein sequence ID" value="WBO24595.1"/>
    <property type="molecule type" value="Genomic_DNA"/>
</dbReference>
<evidence type="ECO:0000256" key="9">
    <source>
        <dbReference type="NCBIfam" id="TIGR03303"/>
    </source>
</evidence>
<dbReference type="InterPro" id="IPR039910">
    <property type="entry name" value="D15-like"/>
</dbReference>
<keyword evidence="12" id="KW-1185">Reference proteome</keyword>
<sequence length="907" mass="100113" precursor="true">MEVKHRRIASVLLIGTILGAGYAVPADAAKKAPKPHGVPVPMEAVTPTTPAPDAASPSETIRSIKVTGNQRLESETVLSYVKLAVGGTYTREAGDTALKALYATELFADVTIKDNNGGDLVIAVRENPVVNRIVLEGNKRLKNDKIMPEIKLSAREIFTRSKVRADVGRIIELYRRQGRYAATVDPQMVLLDQNRVDVVFEIHEGDKSKVQRINIIGNDHFSDSQLKGQMATKEATLLHFLSSGTSYDPDRMAYDQQKMRQFYLTNGYADFRVTSAVAELTPDKKDFTITYVVEEGKRYKFGDVKVESDIRDLKPEALQPLVKMKPGDWYNAKAVEDTVDSMTETAGLLGYAFANIDPNFDRNADKLTMGVTYKVNQSPRVYIERVDINGNTLTQDKVVRREFRVAEGDAFNGYQVKRSRDRIRSLGYFQDKLEIDQKPGSAPDKVILEANVQEKSTGQLQISAGYSSLEKFIINLSIEQSNFRGKGQTVRASADWSAYSKSVSLGFTEPYLFDKNVALGFDIFRRDYRSFDYTTDNNRNTTYNQTTTGFQVRLGIPLTEYWSLATRYGLSQDKVSLDKDTYYSTDNAANILACDPIIAGRYLCDAVGNRTTSSVGYSIVYDNLNNRILPTAGNRFVFGQDFAGLGGSVKYVRVTAQDDKYVNVGSGFVLNVHGEGGYIMPYGSKRYDDIGDEVDRIRLTDRFYLGEPQLRGFDIRGIGPRVVRYSIASGTTTPEYTKDGRLQDDALGGRAYYLGHLEMQVPLGAGAKEAGFKPSIFMDAGSVFGTKAPALTNGDGTVLPTDPTLTRPVKSSSGGLQCISTDGNSTVTAKTGKTCAANSIDYVSQIYGGNGFQEVYYGGSWKPRLSVGFGVSWNSPFGPLRIDIAKALVKQKGDETKLFSFNVGTQF</sequence>
<evidence type="ECO:0000256" key="5">
    <source>
        <dbReference type="ARBA" id="ARBA00022737"/>
    </source>
</evidence>
<dbReference type="InterPro" id="IPR023707">
    <property type="entry name" value="OM_assembly_BamA"/>
</dbReference>
<evidence type="ECO:0000313" key="12">
    <source>
        <dbReference type="Proteomes" id="UP001210865"/>
    </source>
</evidence>
<keyword evidence="5 8" id="KW-0677">Repeat</keyword>
<feature type="chain" id="PRO_5044943029" description="Outer membrane protein assembly factor BamA" evidence="8">
    <location>
        <begin position="29"/>
        <end position="907"/>
    </location>
</feature>
<dbReference type="Gene3D" id="2.40.160.50">
    <property type="entry name" value="membrane protein fhac: a member of the omp85/tpsb transporter family"/>
    <property type="match status" value="1"/>
</dbReference>
<feature type="domain" description="POTRA" evidence="10">
    <location>
        <begin position="208"/>
        <end position="296"/>
    </location>
</feature>
<dbReference type="PROSITE" id="PS51779">
    <property type="entry name" value="POTRA"/>
    <property type="match status" value="4"/>
</dbReference>
<evidence type="ECO:0000256" key="7">
    <source>
        <dbReference type="ARBA" id="ARBA00023237"/>
    </source>
</evidence>
<keyword evidence="3 8" id="KW-0812">Transmembrane</keyword>
<protein>
    <recommendedName>
        <fullName evidence="8 9">Outer membrane protein assembly factor BamA</fullName>
    </recommendedName>
</protein>
<dbReference type="RefSeq" id="WP_270079215.1">
    <property type="nucleotide sequence ID" value="NZ_CP115174.1"/>
</dbReference>
<name>A0ABY7NSW8_9SPHN</name>